<feature type="binding site" evidence="12">
    <location>
        <position position="173"/>
    </location>
    <ligand>
        <name>pyridoxal 5'-phosphate</name>
        <dbReference type="ChEBI" id="CHEBI:597326"/>
    </ligand>
</feature>
<feature type="binding site" evidence="12">
    <location>
        <begin position="77"/>
        <end position="78"/>
    </location>
    <ligand>
        <name>pyridoxal 5'-phosphate</name>
        <dbReference type="ChEBI" id="CHEBI:597326"/>
    </ligand>
</feature>
<evidence type="ECO:0000256" key="4">
    <source>
        <dbReference type="ARBA" id="ARBA00022576"/>
    </source>
</evidence>
<keyword evidence="16" id="KW-1185">Reference proteome</keyword>
<feature type="binding site" evidence="12">
    <location>
        <position position="153"/>
    </location>
    <ligand>
        <name>pyridoxal 5'-phosphate</name>
        <dbReference type="ChEBI" id="CHEBI:597326"/>
    </ligand>
</feature>
<dbReference type="NCBIfam" id="TIGR01364">
    <property type="entry name" value="serC_1"/>
    <property type="match status" value="1"/>
</dbReference>
<dbReference type="PANTHER" id="PTHR43247:SF1">
    <property type="entry name" value="PHOSPHOSERINE AMINOTRANSFERASE"/>
    <property type="match status" value="1"/>
</dbReference>
<comment type="pathway">
    <text evidence="2 12 13">Amino-acid biosynthesis; L-serine biosynthesis; L-serine from 3-phospho-D-glycerate: step 2/3.</text>
</comment>
<dbReference type="PATRIC" id="fig|1122169.6.peg.1846"/>
<evidence type="ECO:0000256" key="12">
    <source>
        <dbReference type="HAMAP-Rule" id="MF_00160"/>
    </source>
</evidence>
<dbReference type="UniPathway" id="UPA00244">
    <property type="reaction ID" value="UER00311"/>
</dbReference>
<comment type="caution">
    <text evidence="12">Lacks conserved residue(s) required for the propagation of feature annotation.</text>
</comment>
<dbReference type="OrthoDB" id="9809412at2"/>
<organism evidence="15 16">
    <name type="scientific">Legionella shakespearei DSM 23087</name>
    <dbReference type="NCBI Taxonomy" id="1122169"/>
    <lineage>
        <taxon>Bacteria</taxon>
        <taxon>Pseudomonadati</taxon>
        <taxon>Pseudomonadota</taxon>
        <taxon>Gammaproteobacteria</taxon>
        <taxon>Legionellales</taxon>
        <taxon>Legionellaceae</taxon>
        <taxon>Legionella</taxon>
    </lineage>
</organism>
<dbReference type="RefSeq" id="WP_018576579.1">
    <property type="nucleotide sequence ID" value="NZ_KB892388.1"/>
</dbReference>
<evidence type="ECO:0000256" key="3">
    <source>
        <dbReference type="ARBA" id="ARBA00006904"/>
    </source>
</evidence>
<keyword evidence="7 12" id="KW-0663">Pyridoxal phosphate</keyword>
<feature type="domain" description="Aminotransferase class V" evidence="14">
    <location>
        <begin position="6"/>
        <end position="350"/>
    </location>
</feature>
<feature type="binding site" evidence="12">
    <location>
        <position position="43"/>
    </location>
    <ligand>
        <name>L-glutamate</name>
        <dbReference type="ChEBI" id="CHEBI:29985"/>
    </ligand>
</feature>
<comment type="catalytic activity">
    <reaction evidence="10 12">
        <text>4-(phosphooxy)-L-threonine + 2-oxoglutarate = (R)-3-hydroxy-2-oxo-4-phosphooxybutanoate + L-glutamate</text>
        <dbReference type="Rhea" id="RHEA:16573"/>
        <dbReference type="ChEBI" id="CHEBI:16810"/>
        <dbReference type="ChEBI" id="CHEBI:29985"/>
        <dbReference type="ChEBI" id="CHEBI:58452"/>
        <dbReference type="ChEBI" id="CHEBI:58538"/>
        <dbReference type="EC" id="2.6.1.52"/>
    </reaction>
</comment>
<proteinExistence type="inferred from homology"/>
<evidence type="ECO:0000256" key="6">
    <source>
        <dbReference type="ARBA" id="ARBA00022679"/>
    </source>
</evidence>
<keyword evidence="4 12" id="KW-0032">Aminotransferase</keyword>
<comment type="catalytic activity">
    <reaction evidence="11 12 13">
        <text>O-phospho-L-serine + 2-oxoglutarate = 3-phosphooxypyruvate + L-glutamate</text>
        <dbReference type="Rhea" id="RHEA:14329"/>
        <dbReference type="ChEBI" id="CHEBI:16810"/>
        <dbReference type="ChEBI" id="CHEBI:18110"/>
        <dbReference type="ChEBI" id="CHEBI:29985"/>
        <dbReference type="ChEBI" id="CHEBI:57524"/>
        <dbReference type="EC" id="2.6.1.52"/>
    </reaction>
</comment>
<dbReference type="PANTHER" id="PTHR43247">
    <property type="entry name" value="PHOSPHOSERINE AMINOTRANSFERASE"/>
    <property type="match status" value="1"/>
</dbReference>
<dbReference type="eggNOG" id="COG1932">
    <property type="taxonomic scope" value="Bacteria"/>
</dbReference>
<evidence type="ECO:0000256" key="8">
    <source>
        <dbReference type="ARBA" id="ARBA00023096"/>
    </source>
</evidence>
<dbReference type="GO" id="GO:0004648">
    <property type="term" value="F:O-phospho-L-serine:2-oxoglutarate aminotransferase activity"/>
    <property type="evidence" value="ECO:0007669"/>
    <property type="project" value="UniProtKB-UniRule"/>
</dbReference>
<protein>
    <recommendedName>
        <fullName evidence="12">Phosphoserine aminotransferase</fullName>
        <ecNumber evidence="12">2.6.1.52</ecNumber>
    </recommendedName>
    <alternativeName>
        <fullName evidence="12">Phosphohydroxythreonine aminotransferase</fullName>
        <shortName evidence="12">PSAT</shortName>
    </alternativeName>
</protein>
<evidence type="ECO:0000256" key="13">
    <source>
        <dbReference type="RuleBase" id="RU004505"/>
    </source>
</evidence>
<feature type="modified residue" description="N6-(pyridoxal phosphate)lysine" evidence="12">
    <location>
        <position position="197"/>
    </location>
</feature>
<evidence type="ECO:0000256" key="7">
    <source>
        <dbReference type="ARBA" id="ARBA00022898"/>
    </source>
</evidence>
<evidence type="ECO:0000313" key="15">
    <source>
        <dbReference type="EMBL" id="KTD60508.1"/>
    </source>
</evidence>
<dbReference type="FunFam" id="3.40.640.10:FF:000010">
    <property type="entry name" value="Phosphoserine aminotransferase"/>
    <property type="match status" value="1"/>
</dbReference>
<dbReference type="NCBIfam" id="NF003764">
    <property type="entry name" value="PRK05355.1"/>
    <property type="match status" value="1"/>
</dbReference>
<dbReference type="GO" id="GO:0005737">
    <property type="term" value="C:cytoplasm"/>
    <property type="evidence" value="ECO:0007669"/>
    <property type="project" value="UniProtKB-SubCell"/>
</dbReference>
<evidence type="ECO:0000313" key="16">
    <source>
        <dbReference type="Proteomes" id="UP000054600"/>
    </source>
</evidence>
<gene>
    <name evidence="12 15" type="primary">serC</name>
    <name evidence="15" type="ORF">Lsha_1604</name>
</gene>
<evidence type="ECO:0000256" key="2">
    <source>
        <dbReference type="ARBA" id="ARBA00005099"/>
    </source>
</evidence>
<keyword evidence="6 12" id="KW-0808">Transferase</keyword>
<dbReference type="STRING" id="1122169.Lsha_1604"/>
<name>A0A0W0YUG6_9GAMM</name>
<accession>A0A0W0YUG6</accession>
<evidence type="ECO:0000259" key="14">
    <source>
        <dbReference type="Pfam" id="PF00266"/>
    </source>
</evidence>
<evidence type="ECO:0000256" key="11">
    <source>
        <dbReference type="ARBA" id="ARBA00049007"/>
    </source>
</evidence>
<dbReference type="InterPro" id="IPR015424">
    <property type="entry name" value="PyrdxlP-dep_Trfase"/>
</dbReference>
<dbReference type="InterPro" id="IPR015422">
    <property type="entry name" value="PyrdxlP-dep_Trfase_small"/>
</dbReference>
<dbReference type="FunFam" id="3.90.1150.10:FF:000006">
    <property type="entry name" value="Phosphoserine aminotransferase"/>
    <property type="match status" value="1"/>
</dbReference>
<dbReference type="InterPro" id="IPR022278">
    <property type="entry name" value="Pser_aminoTfrase"/>
</dbReference>
<keyword evidence="8 12" id="KW-0664">Pyridoxine biosynthesis</keyword>
<dbReference type="InterPro" id="IPR015421">
    <property type="entry name" value="PyrdxlP-dep_Trfase_major"/>
</dbReference>
<evidence type="ECO:0000256" key="9">
    <source>
        <dbReference type="ARBA" id="ARBA00023299"/>
    </source>
</evidence>
<keyword evidence="5 12" id="KW-0028">Amino-acid biosynthesis</keyword>
<dbReference type="UniPathway" id="UPA00135">
    <property type="reaction ID" value="UER00197"/>
</dbReference>
<dbReference type="GO" id="GO:0006564">
    <property type="term" value="P:L-serine biosynthetic process"/>
    <property type="evidence" value="ECO:0007669"/>
    <property type="project" value="UniProtKB-UniRule"/>
</dbReference>
<comment type="similarity">
    <text evidence="3 12">Belongs to the class-V pyridoxal-phosphate-dependent aminotransferase family. SerC subfamily.</text>
</comment>
<dbReference type="AlphaFoldDB" id="A0A0W0YUG6"/>
<evidence type="ECO:0000256" key="1">
    <source>
        <dbReference type="ARBA" id="ARBA00004915"/>
    </source>
</evidence>
<comment type="subcellular location">
    <subcellularLocation>
        <location evidence="12">Cytoplasm</location>
    </subcellularLocation>
</comment>
<dbReference type="GO" id="GO:0008615">
    <property type="term" value="P:pyridoxine biosynthetic process"/>
    <property type="evidence" value="ECO:0007669"/>
    <property type="project" value="UniProtKB-UniRule"/>
</dbReference>
<reference evidence="15 16" key="1">
    <citation type="submission" date="2015-11" db="EMBL/GenBank/DDBJ databases">
        <title>Genomic analysis of 38 Legionella species identifies large and diverse effector repertoires.</title>
        <authorList>
            <person name="Burstein D."/>
            <person name="Amaro F."/>
            <person name="Zusman T."/>
            <person name="Lifshitz Z."/>
            <person name="Cohen O."/>
            <person name="Gilbert J.A."/>
            <person name="Pupko T."/>
            <person name="Shuman H.A."/>
            <person name="Segal G."/>
        </authorList>
    </citation>
    <scope>NUCLEOTIDE SEQUENCE [LARGE SCALE GENOMIC DNA]</scope>
    <source>
        <strain evidence="15 16">ATCC 49655</strain>
    </source>
</reference>
<dbReference type="EC" id="2.6.1.52" evidence="12"/>
<dbReference type="Gene3D" id="3.40.640.10">
    <property type="entry name" value="Type I PLP-dependent aspartate aminotransferase-like (Major domain)"/>
    <property type="match status" value="1"/>
</dbReference>
<feature type="binding site" evidence="12">
    <location>
        <position position="196"/>
    </location>
    <ligand>
        <name>pyridoxal 5'-phosphate</name>
        <dbReference type="ChEBI" id="CHEBI:597326"/>
    </ligand>
</feature>
<dbReference type="SUPFAM" id="SSF53383">
    <property type="entry name" value="PLP-dependent transferases"/>
    <property type="match status" value="1"/>
</dbReference>
<comment type="subunit">
    <text evidence="12">Homodimer.</text>
</comment>
<evidence type="ECO:0000256" key="5">
    <source>
        <dbReference type="ARBA" id="ARBA00022605"/>
    </source>
</evidence>
<sequence>MKVRTYNFGAGPAMLPEPVLKEAQAELLNWQHLGMSVLEVGHRTNEFISLLECAEQLLRELLAIPEHYQVLFLGGAARTQFAMIPMNFLQQDEEAGYLVTGIWSQMALEEAQKLKKAYCIASEQKNDYTSVPAANSWNSKKDTSYIYYTPNETVNGVRFPYVPQTGSIPLIADMTSCLLSEPLDVSQYGLIFAGAQKNIANAGLTVVIVRNDLLERLPDPVIPTMLNYKIQAEYRSLYATPPVFNCYLALKMFEWIKKQGGVDALFQQNCLKAAALYQYLDDTEFYTTKVVPEARSLVNICFSLRDTALEAQFIQEAEQRNLCALKGHRYAGGLRASLYNAMPMAGVNALIDFMSDFAKENS</sequence>
<feature type="binding site" evidence="12">
    <location>
        <position position="103"/>
    </location>
    <ligand>
        <name>pyridoxal 5'-phosphate</name>
        <dbReference type="ChEBI" id="CHEBI:597326"/>
    </ligand>
</feature>
<keyword evidence="12" id="KW-0963">Cytoplasm</keyword>
<dbReference type="Gene3D" id="3.90.1150.10">
    <property type="entry name" value="Aspartate Aminotransferase, domain 1"/>
    <property type="match status" value="1"/>
</dbReference>
<evidence type="ECO:0000256" key="10">
    <source>
        <dbReference type="ARBA" id="ARBA00047630"/>
    </source>
</evidence>
<dbReference type="PROSITE" id="PS00595">
    <property type="entry name" value="AA_TRANSFER_CLASS_5"/>
    <property type="match status" value="1"/>
</dbReference>
<dbReference type="Pfam" id="PF00266">
    <property type="entry name" value="Aminotran_5"/>
    <property type="match status" value="1"/>
</dbReference>
<dbReference type="InterPro" id="IPR020578">
    <property type="entry name" value="Aminotrans_V_PyrdxlP_BS"/>
</dbReference>
<comment type="cofactor">
    <cofactor evidence="12">
        <name>pyridoxal 5'-phosphate</name>
        <dbReference type="ChEBI" id="CHEBI:597326"/>
    </cofactor>
    <text evidence="12">Binds 1 pyridoxal phosphate per subunit.</text>
</comment>
<comment type="pathway">
    <text evidence="1 12">Cofactor biosynthesis; pyridoxine 5'-phosphate biosynthesis; pyridoxine 5'-phosphate from D-erythrose 4-phosphate: step 3/5.</text>
</comment>
<dbReference type="HAMAP" id="MF_00160">
    <property type="entry name" value="SerC_aminotrans_5"/>
    <property type="match status" value="1"/>
</dbReference>
<dbReference type="GO" id="GO:0030170">
    <property type="term" value="F:pyridoxal phosphate binding"/>
    <property type="evidence" value="ECO:0007669"/>
    <property type="project" value="UniProtKB-UniRule"/>
</dbReference>
<dbReference type="InterPro" id="IPR000192">
    <property type="entry name" value="Aminotrans_V_dom"/>
</dbReference>
<keyword evidence="9 12" id="KW-0718">Serine biosynthesis</keyword>
<dbReference type="EMBL" id="LNYW01000044">
    <property type="protein sequence ID" value="KTD60508.1"/>
    <property type="molecule type" value="Genomic_DNA"/>
</dbReference>
<comment type="caution">
    <text evidence="15">The sequence shown here is derived from an EMBL/GenBank/DDBJ whole genome shotgun (WGS) entry which is preliminary data.</text>
</comment>
<dbReference type="PIRSF" id="PIRSF000525">
    <property type="entry name" value="SerC"/>
    <property type="match status" value="1"/>
</dbReference>
<dbReference type="Proteomes" id="UP000054600">
    <property type="component" value="Unassembled WGS sequence"/>
</dbReference>
<comment type="function">
    <text evidence="12">Catalyzes the reversible conversion of 3-phosphohydroxypyruvate to phosphoserine and of 3-hydroxy-2-oxo-4-phosphonooxybutanoate to phosphohydroxythreonine.</text>
</comment>